<keyword evidence="3" id="KW-1185">Reference proteome</keyword>
<proteinExistence type="predicted"/>
<dbReference type="EMBL" id="MU069788">
    <property type="protein sequence ID" value="KAF5833842.1"/>
    <property type="molecule type" value="Genomic_DNA"/>
</dbReference>
<evidence type="ECO:0000256" key="1">
    <source>
        <dbReference type="SAM" id="MobiDB-lite"/>
    </source>
</evidence>
<evidence type="ECO:0008006" key="4">
    <source>
        <dbReference type="Google" id="ProtNLM"/>
    </source>
</evidence>
<comment type="caution">
    <text evidence="2">The sequence shown here is derived from an EMBL/GenBank/DDBJ whole genome shotgun (WGS) entry which is preliminary data.</text>
</comment>
<protein>
    <recommendedName>
        <fullName evidence="4">Encoded protein</fullName>
    </recommendedName>
</protein>
<sequence>MNLTGRAALPQDGQPVPLEASPAVEEWSTRVGGAMPAPPGDIPRPRNTLRGVPQPWRNRPVEGTLNDAGPLHYSVHRPEGSTGVMSGHYMASATSPDGIALRTGRINGTIVPQTTSTATLEPADWEQRANATQVPLRGSISPNWKPLTEGQHDLTGTGSCNKGGTWDPHTHTSTLLPLYEDAEKRAKANKNTYSSAAIPRAEWEERLKSYNTGFAAEM</sequence>
<accession>A0ABQ7GGV6</accession>
<evidence type="ECO:0000313" key="2">
    <source>
        <dbReference type="EMBL" id="KAF5833842.1"/>
    </source>
</evidence>
<gene>
    <name evidence="2" type="ORF">DUNSADRAFT_9716</name>
</gene>
<feature type="region of interest" description="Disordered" evidence="1">
    <location>
        <begin position="30"/>
        <end position="71"/>
    </location>
</feature>
<evidence type="ECO:0000313" key="3">
    <source>
        <dbReference type="Proteomes" id="UP000815325"/>
    </source>
</evidence>
<name>A0ABQ7GGV6_DUNSA</name>
<reference evidence="2" key="1">
    <citation type="submission" date="2017-08" db="EMBL/GenBank/DDBJ databases">
        <authorList>
            <person name="Polle J.E."/>
            <person name="Barry K."/>
            <person name="Cushman J."/>
            <person name="Schmutz J."/>
            <person name="Tran D."/>
            <person name="Hathwaick L.T."/>
            <person name="Yim W.C."/>
            <person name="Jenkins J."/>
            <person name="Mckie-Krisberg Z.M."/>
            <person name="Prochnik S."/>
            <person name="Lindquist E."/>
            <person name="Dockter R.B."/>
            <person name="Adam C."/>
            <person name="Molina H."/>
            <person name="Bunkerborg J."/>
            <person name="Jin E."/>
            <person name="Buchheim M."/>
            <person name="Magnuson J."/>
        </authorList>
    </citation>
    <scope>NUCLEOTIDE SEQUENCE</scope>
    <source>
        <strain evidence="2">CCAP 19/18</strain>
    </source>
</reference>
<dbReference type="Proteomes" id="UP000815325">
    <property type="component" value="Unassembled WGS sequence"/>
</dbReference>
<organism evidence="2 3">
    <name type="scientific">Dunaliella salina</name>
    <name type="common">Green alga</name>
    <name type="synonym">Protococcus salinus</name>
    <dbReference type="NCBI Taxonomy" id="3046"/>
    <lineage>
        <taxon>Eukaryota</taxon>
        <taxon>Viridiplantae</taxon>
        <taxon>Chlorophyta</taxon>
        <taxon>core chlorophytes</taxon>
        <taxon>Chlorophyceae</taxon>
        <taxon>CS clade</taxon>
        <taxon>Chlamydomonadales</taxon>
        <taxon>Dunaliellaceae</taxon>
        <taxon>Dunaliella</taxon>
    </lineage>
</organism>